<keyword evidence="1" id="KW-0732">Signal</keyword>
<comment type="caution">
    <text evidence="2">The sequence shown here is derived from an EMBL/GenBank/DDBJ whole genome shotgun (WGS) entry which is preliminary data.</text>
</comment>
<reference evidence="2 3" key="1">
    <citation type="submission" date="2020-02" db="EMBL/GenBank/DDBJ databases">
        <authorList>
            <person name="Dziuba M."/>
            <person name="Kuznetsov B."/>
            <person name="Mardanov A."/>
            <person name="Ravin N."/>
            <person name="Grouzdev D."/>
        </authorList>
    </citation>
    <scope>NUCLEOTIDE SEQUENCE [LARGE SCALE GENOMIC DNA]</scope>
    <source>
        <strain evidence="2 3">SpK</strain>
    </source>
</reference>
<protein>
    <submittedName>
        <fullName evidence="2">Uncharacterized protein</fullName>
    </submittedName>
</protein>
<feature type="chain" id="PRO_5028905421" evidence="1">
    <location>
        <begin position="25"/>
        <end position="323"/>
    </location>
</feature>
<name>A0A7C9USQ7_9PROT</name>
<organism evidence="2 3">
    <name type="scientific">Magnetospirillum aberrantis SpK</name>
    <dbReference type="NCBI Taxonomy" id="908842"/>
    <lineage>
        <taxon>Bacteria</taxon>
        <taxon>Pseudomonadati</taxon>
        <taxon>Pseudomonadota</taxon>
        <taxon>Alphaproteobacteria</taxon>
        <taxon>Rhodospirillales</taxon>
        <taxon>Rhodospirillaceae</taxon>
        <taxon>Magnetospirillum</taxon>
    </lineage>
</organism>
<dbReference type="AlphaFoldDB" id="A0A7C9USQ7"/>
<dbReference type="EMBL" id="JAAIYP010000009">
    <property type="protein sequence ID" value="NFV79046.1"/>
    <property type="molecule type" value="Genomic_DNA"/>
</dbReference>
<accession>A0A7C9USQ7</accession>
<dbReference type="Proteomes" id="UP000480684">
    <property type="component" value="Unassembled WGS sequence"/>
</dbReference>
<evidence type="ECO:0000313" key="3">
    <source>
        <dbReference type="Proteomes" id="UP000480684"/>
    </source>
</evidence>
<feature type="signal peptide" evidence="1">
    <location>
        <begin position="1"/>
        <end position="24"/>
    </location>
</feature>
<keyword evidence="3" id="KW-1185">Reference proteome</keyword>
<proteinExistence type="predicted"/>
<evidence type="ECO:0000313" key="2">
    <source>
        <dbReference type="EMBL" id="NFV79046.1"/>
    </source>
</evidence>
<dbReference type="RefSeq" id="WP_163674713.1">
    <property type="nucleotide sequence ID" value="NZ_JAAIYP010000009.1"/>
</dbReference>
<sequence length="323" mass="35299">MKPARRFLLLGLGLSGLVAGGVAAAIAQGDTGSAAEPELSTTTGFVTQRCQMLHHDRRRLEIEASRLADEELTPIFLRMEDRVDEFADWAFRWRTSYALLRRSGVGVLSALAQGESVPDRLRAERDGFVEEAFHRTIVKDEDAALTMAAVRWRDRLRAACDEMDREHETEVALYLGFPVVLGQSRALGNLPPSVHAPSATGEAKTFAMTRVARPMLVRVTGRVAAAFIPASLAPELVGGTSLIPAAPVTVATMLSIDFLISRLDAWHSRDAFAAEMRMALDEARVRLRDIWLVSGRAEIEHRIQQRRDLLAAMAGGAGCGGPF</sequence>
<evidence type="ECO:0000256" key="1">
    <source>
        <dbReference type="SAM" id="SignalP"/>
    </source>
</evidence>
<gene>
    <name evidence="2" type="ORF">G4223_02810</name>
</gene>